<comment type="caution">
    <text evidence="2">The sequence shown here is derived from an EMBL/GenBank/DDBJ whole genome shotgun (WGS) entry which is preliminary data.</text>
</comment>
<dbReference type="Pfam" id="PF13452">
    <property type="entry name" value="FAS1_DH_region"/>
    <property type="match status" value="1"/>
</dbReference>
<gene>
    <name evidence="2" type="ORF">FHX46_003337</name>
</gene>
<protein>
    <recommendedName>
        <fullName evidence="1">FAS1-like dehydratase domain-containing protein</fullName>
    </recommendedName>
</protein>
<dbReference type="Gene3D" id="3.10.129.10">
    <property type="entry name" value="Hotdog Thioesterase"/>
    <property type="match status" value="1"/>
</dbReference>
<dbReference type="SUPFAM" id="SSF54637">
    <property type="entry name" value="Thioesterase/thiol ester dehydrase-isomerase"/>
    <property type="match status" value="1"/>
</dbReference>
<keyword evidence="3" id="KW-1185">Reference proteome</keyword>
<organism evidence="2 3">
    <name type="scientific">Amycolatopsis viridis</name>
    <dbReference type="NCBI Taxonomy" id="185678"/>
    <lineage>
        <taxon>Bacteria</taxon>
        <taxon>Bacillati</taxon>
        <taxon>Actinomycetota</taxon>
        <taxon>Actinomycetes</taxon>
        <taxon>Pseudonocardiales</taxon>
        <taxon>Pseudonocardiaceae</taxon>
        <taxon>Amycolatopsis</taxon>
    </lineage>
</organism>
<evidence type="ECO:0000313" key="3">
    <source>
        <dbReference type="Proteomes" id="UP000754495"/>
    </source>
</evidence>
<reference evidence="2 3" key="1">
    <citation type="submission" date="2020-03" db="EMBL/GenBank/DDBJ databases">
        <title>Sequencing the genomes of 1000 actinobacteria strains.</title>
        <authorList>
            <person name="Klenk H.-P."/>
        </authorList>
    </citation>
    <scope>NUCLEOTIDE SEQUENCE [LARGE SCALE GENOMIC DNA]</scope>
    <source>
        <strain evidence="2 3">DSM 45668</strain>
    </source>
</reference>
<accession>A0ABX0SV04</accession>
<dbReference type="RefSeq" id="WP_167096661.1">
    <property type="nucleotide sequence ID" value="NZ_JAANOU010000001.1"/>
</dbReference>
<feature type="domain" description="FAS1-like dehydratase" evidence="1">
    <location>
        <begin position="5"/>
        <end position="133"/>
    </location>
</feature>
<dbReference type="CDD" id="cd03441">
    <property type="entry name" value="R_hydratase_like"/>
    <property type="match status" value="1"/>
</dbReference>
<dbReference type="Proteomes" id="UP000754495">
    <property type="component" value="Unassembled WGS sequence"/>
</dbReference>
<dbReference type="InterPro" id="IPR039569">
    <property type="entry name" value="FAS1-like_DH_region"/>
</dbReference>
<dbReference type="EMBL" id="JAANOU010000001">
    <property type="protein sequence ID" value="NIH80807.1"/>
    <property type="molecule type" value="Genomic_DNA"/>
</dbReference>
<sequence>MANPAAVGHEGEPFRLDVERGKIREFARATGSSNPAYLDAERPPVPPTFLTTQFFWQDGGADAWQRVELNQQRGMHAEQEYVFHGQPPVAGTSLRCRSKITEMYEKRGRRGGVMTFVVMVTEFRDETGRLVAEAKMTGVETGRTPGETS</sequence>
<evidence type="ECO:0000259" key="1">
    <source>
        <dbReference type="Pfam" id="PF13452"/>
    </source>
</evidence>
<name>A0ABX0SV04_9PSEU</name>
<proteinExistence type="predicted"/>
<evidence type="ECO:0000313" key="2">
    <source>
        <dbReference type="EMBL" id="NIH80807.1"/>
    </source>
</evidence>
<dbReference type="InterPro" id="IPR029069">
    <property type="entry name" value="HotDog_dom_sf"/>
</dbReference>